<keyword evidence="2 7" id="KW-0548">Nucleotidyltransferase</keyword>
<reference evidence="10 11" key="1">
    <citation type="submission" date="2019-06" db="EMBL/GenBank/DDBJ databases">
        <title>Aeromicrobium sp. nov., isolated from a maize field.</title>
        <authorList>
            <person name="Lin S.-Y."/>
            <person name="Tsai C.-F."/>
            <person name="Young C.-C."/>
        </authorList>
    </citation>
    <scope>NUCLEOTIDE SEQUENCE [LARGE SCALE GENOMIC DNA]</scope>
    <source>
        <strain evidence="10 11">CC-CFT486</strain>
    </source>
</reference>
<sequence>MDPSGDAFGDRRRARALEADRLLRGLFAGAVGSADDPRQGQGVALVAVGGYGRSELSPASDLDVVLLHDPSVGEERIREIAEAIWYPLWDQGVALDHSVRNTVQMREAALEDHRAAMGMLDARPVAGDSGLVLALRSEVLTDWRRDARKRLVEVREAREARIERSGWLAHAAVPDLKESGGGLRDGVVLRAMVATWLVDVPRGEAEALRSALLDVRDALHETSGRRMEKLDGEHLVDVARLLDRDTHELEHHTRNIGRRVAHLSSLAWRRVDDVLETRPTAITSTGPVVAPLDDGVGRLDDEVIVLQGVDPAEDPEIALRAAAAAARHGLPIGSSTAQHLARTLGDIPEPWPASAQRALVDLLTAGPGLVAVWDELDYAGVTDRWVPEWADIRLRGSSSPVHRYTVDRHSVETCVLAAEVARDVDRPDLLAVAALLHDIGKGRDGDHSEVGESMAEEIALRWGFSAADARVVARLVRWHLLLPNIATRRDIEDPSTAVNVAEYVESESFLDLLAALTQADARATSASAWSSWRRGLVHGLVAKVRASLDGTTSADAEAYEGWPAHVPIPDWGSQSLTDLSLEVENHRGGSLLTFVTLDRPGLMESIAGGLAVLGLEIRSARTVTIGDAAASMWEVTRADVDVTKVRERLKPILAGEVDLAARLALSPSPDAVPPRVTLLHQRSETATLVEVRAQDRRGLVWTVCRAIRELGHSIRSAHLSTYGAEARDVFYVVDADARPLDETAAEQLRAAVAAALT</sequence>
<dbReference type="Gene3D" id="1.10.3090.10">
    <property type="entry name" value="cca-adding enzyme, domain 2"/>
    <property type="match status" value="1"/>
</dbReference>
<dbReference type="EC" id="3.1.4.-" evidence="7"/>
<dbReference type="GO" id="GO:0006808">
    <property type="term" value="P:regulation of nitrogen utilization"/>
    <property type="evidence" value="ECO:0007669"/>
    <property type="project" value="UniProtKB-UniRule"/>
</dbReference>
<keyword evidence="11" id="KW-1185">Reference proteome</keyword>
<name>A0A5C8NK04_9ACTN</name>
<dbReference type="HAMAP" id="MF_00277">
    <property type="entry name" value="PII_uridylyl_transf"/>
    <property type="match status" value="1"/>
</dbReference>
<comment type="caution">
    <text evidence="10">The sequence shown here is derived from an EMBL/GenBank/DDBJ whole genome shotgun (WGS) entry which is preliminary data.</text>
</comment>
<evidence type="ECO:0000256" key="3">
    <source>
        <dbReference type="ARBA" id="ARBA00022737"/>
    </source>
</evidence>
<comment type="domain">
    <text evidence="7">Has four distinct domains: an N-terminal nucleotidyltransferase (NT) domain responsible for UTase activity, a central HD domain that encodes UR activity, and two C-terminal ACT domains that seem to have a role in glutamine sensing.</text>
</comment>
<evidence type="ECO:0000256" key="7">
    <source>
        <dbReference type="HAMAP-Rule" id="MF_00277"/>
    </source>
</evidence>
<dbReference type="EC" id="2.7.7.59" evidence="7"/>
<dbReference type="PANTHER" id="PTHR47320">
    <property type="entry name" value="BIFUNCTIONAL URIDYLYLTRANSFERASE/URIDYLYL-REMOVING ENZYME"/>
    <property type="match status" value="1"/>
</dbReference>
<dbReference type="InterPro" id="IPR002912">
    <property type="entry name" value="ACT_dom"/>
</dbReference>
<dbReference type="SUPFAM" id="SSF81301">
    <property type="entry name" value="Nucleotidyltransferase"/>
    <property type="match status" value="1"/>
</dbReference>
<dbReference type="InterPro" id="IPR003607">
    <property type="entry name" value="HD/PDEase_dom"/>
</dbReference>
<dbReference type="SMART" id="SM00471">
    <property type="entry name" value="HDc"/>
    <property type="match status" value="1"/>
</dbReference>
<keyword evidence="3" id="KW-0677">Repeat</keyword>
<evidence type="ECO:0000313" key="10">
    <source>
        <dbReference type="EMBL" id="TXL61151.1"/>
    </source>
</evidence>
<dbReference type="PROSITE" id="PS51671">
    <property type="entry name" value="ACT"/>
    <property type="match status" value="2"/>
</dbReference>
<feature type="domain" description="HD" evidence="9">
    <location>
        <begin position="406"/>
        <end position="513"/>
    </location>
</feature>
<dbReference type="Pfam" id="PF01966">
    <property type="entry name" value="HD"/>
    <property type="match status" value="1"/>
</dbReference>
<comment type="caution">
    <text evidence="7">Lacks conserved residue(s) required for the propagation of feature annotation.</text>
</comment>
<dbReference type="CDD" id="cd00077">
    <property type="entry name" value="HDc"/>
    <property type="match status" value="1"/>
</dbReference>
<dbReference type="PANTHER" id="PTHR47320:SF1">
    <property type="entry name" value="BIFUNCTIONAL URIDYLYLTRANSFERASE_URIDYLYL-REMOVING ENZYME"/>
    <property type="match status" value="1"/>
</dbReference>
<dbReference type="SUPFAM" id="SSF109604">
    <property type="entry name" value="HD-domain/PDEase-like"/>
    <property type="match status" value="1"/>
</dbReference>
<keyword evidence="6 7" id="KW-0511">Multifunctional enzyme</keyword>
<dbReference type="EMBL" id="VDUX01000003">
    <property type="protein sequence ID" value="TXL61151.1"/>
    <property type="molecule type" value="Genomic_DNA"/>
</dbReference>
<feature type="domain" description="ACT" evidence="8">
    <location>
        <begin position="591"/>
        <end position="668"/>
    </location>
</feature>
<accession>A0A5C8NK04</accession>
<dbReference type="RefSeq" id="WP_147685184.1">
    <property type="nucleotide sequence ID" value="NZ_VDUX01000003.1"/>
</dbReference>
<dbReference type="Gene3D" id="3.30.70.260">
    <property type="match status" value="1"/>
</dbReference>
<dbReference type="Gene3D" id="3.30.460.10">
    <property type="entry name" value="Beta Polymerase, domain 2"/>
    <property type="match status" value="1"/>
</dbReference>
<keyword evidence="4 7" id="KW-0378">Hydrolase</keyword>
<dbReference type="NCBIfam" id="TIGR00277">
    <property type="entry name" value="HDIG"/>
    <property type="match status" value="1"/>
</dbReference>
<dbReference type="InterPro" id="IPR010043">
    <property type="entry name" value="UTase/UR"/>
</dbReference>
<evidence type="ECO:0000256" key="4">
    <source>
        <dbReference type="ARBA" id="ARBA00022801"/>
    </source>
</evidence>
<dbReference type="OrthoDB" id="9758038at2"/>
<evidence type="ECO:0000256" key="5">
    <source>
        <dbReference type="ARBA" id="ARBA00022842"/>
    </source>
</evidence>
<dbReference type="Proteomes" id="UP000321571">
    <property type="component" value="Unassembled WGS sequence"/>
</dbReference>
<keyword evidence="5 7" id="KW-0460">Magnesium</keyword>
<dbReference type="AlphaFoldDB" id="A0A5C8NK04"/>
<dbReference type="NCBIfam" id="NF002895">
    <property type="entry name" value="PRK03381.1"/>
    <property type="match status" value="1"/>
</dbReference>
<dbReference type="PROSITE" id="PS51831">
    <property type="entry name" value="HD"/>
    <property type="match status" value="1"/>
</dbReference>
<dbReference type="InterPro" id="IPR045865">
    <property type="entry name" value="ACT-like_dom_sf"/>
</dbReference>
<dbReference type="InterPro" id="IPR043519">
    <property type="entry name" value="NT_sf"/>
</dbReference>
<evidence type="ECO:0000259" key="9">
    <source>
        <dbReference type="PROSITE" id="PS51831"/>
    </source>
</evidence>
<comment type="similarity">
    <text evidence="7">Belongs to the GlnD family.</text>
</comment>
<evidence type="ECO:0000256" key="6">
    <source>
        <dbReference type="ARBA" id="ARBA00023268"/>
    </source>
</evidence>
<dbReference type="InterPro" id="IPR006674">
    <property type="entry name" value="HD_domain"/>
</dbReference>
<comment type="catalytic activity">
    <reaction evidence="7">
        <text>[protein-PII]-L-tyrosine + UTP = [protein-PII]-uridylyl-L-tyrosine + diphosphate</text>
        <dbReference type="Rhea" id="RHEA:13673"/>
        <dbReference type="Rhea" id="RHEA-COMP:12147"/>
        <dbReference type="Rhea" id="RHEA-COMP:12148"/>
        <dbReference type="ChEBI" id="CHEBI:33019"/>
        <dbReference type="ChEBI" id="CHEBI:46398"/>
        <dbReference type="ChEBI" id="CHEBI:46858"/>
        <dbReference type="ChEBI" id="CHEBI:90602"/>
        <dbReference type="EC" id="2.7.7.59"/>
    </reaction>
</comment>
<dbReference type="CDD" id="cd04899">
    <property type="entry name" value="ACT_ACR-UUR-like_2"/>
    <property type="match status" value="1"/>
</dbReference>
<comment type="catalytic activity">
    <reaction evidence="7">
        <text>[protein-PII]-uridylyl-L-tyrosine + H2O = [protein-PII]-L-tyrosine + UMP + H(+)</text>
        <dbReference type="Rhea" id="RHEA:48600"/>
        <dbReference type="Rhea" id="RHEA-COMP:12147"/>
        <dbReference type="Rhea" id="RHEA-COMP:12148"/>
        <dbReference type="ChEBI" id="CHEBI:15377"/>
        <dbReference type="ChEBI" id="CHEBI:15378"/>
        <dbReference type="ChEBI" id="CHEBI:46858"/>
        <dbReference type="ChEBI" id="CHEBI:57865"/>
        <dbReference type="ChEBI" id="CHEBI:90602"/>
    </reaction>
</comment>
<comment type="function">
    <text evidence="7">Modifies, by uridylylation and deuridylylation, the PII regulatory proteins (GlnB and homologs), in response to the nitrogen status of the cell that GlnD senses through the glutamine level. Under low glutamine levels, catalyzes the conversion of the PII proteins and UTP to PII-UMP and PPi, while under higher glutamine levels, GlnD hydrolyzes PII-UMP to PII and UMP (deuridylylation). Thus, controls uridylylation state and activity of the PII proteins, and plays an important role in the regulation of nitrogen metabolism.</text>
</comment>
<dbReference type="InterPro" id="IPR006675">
    <property type="entry name" value="HDIG_dom"/>
</dbReference>
<comment type="activity regulation">
    <text evidence="7">Uridylyltransferase (UTase) activity is inhibited by glutamine, while glutamine activates uridylyl-removing (UR) activity.</text>
</comment>
<dbReference type="GO" id="GO:0008773">
    <property type="term" value="F:[protein-PII] uridylyltransferase activity"/>
    <property type="evidence" value="ECO:0007669"/>
    <property type="project" value="UniProtKB-UniRule"/>
</dbReference>
<evidence type="ECO:0000256" key="1">
    <source>
        <dbReference type="ARBA" id="ARBA00022679"/>
    </source>
</evidence>
<evidence type="ECO:0000313" key="11">
    <source>
        <dbReference type="Proteomes" id="UP000321571"/>
    </source>
</evidence>
<comment type="cofactor">
    <cofactor evidence="7">
        <name>Mg(2+)</name>
        <dbReference type="ChEBI" id="CHEBI:18420"/>
    </cofactor>
</comment>
<feature type="domain" description="ACT" evidence="8">
    <location>
        <begin position="688"/>
        <end position="757"/>
    </location>
</feature>
<protein>
    <recommendedName>
        <fullName evidence="7">Bifunctional uridylyltransferase/uridylyl-removing enzyme</fullName>
        <shortName evidence="7">UTase/UR</shortName>
    </recommendedName>
    <alternativeName>
        <fullName evidence="7">Bifunctional [protein-PII] modification enzyme</fullName>
    </alternativeName>
    <alternativeName>
        <fullName evidence="7">Bifunctional nitrogen sensor protein</fullName>
    </alternativeName>
    <domain>
        <recommendedName>
            <fullName evidence="7">[Protein-PII] uridylyltransferase</fullName>
            <shortName evidence="7">PII uridylyltransferase</shortName>
            <shortName evidence="7">UTase</shortName>
            <ecNumber evidence="7">2.7.7.59</ecNumber>
        </recommendedName>
    </domain>
    <domain>
        <recommendedName>
            <fullName evidence="7">[Protein-PII]-UMP uridylyl-removing enzyme</fullName>
            <shortName evidence="7">UR</shortName>
            <ecNumber evidence="7">3.1.4.-</ecNumber>
        </recommendedName>
    </domain>
</protein>
<feature type="region of interest" description="Uridylyltransferase" evidence="7">
    <location>
        <begin position="1"/>
        <end position="291"/>
    </location>
</feature>
<evidence type="ECO:0000256" key="2">
    <source>
        <dbReference type="ARBA" id="ARBA00022695"/>
    </source>
</evidence>
<keyword evidence="1 7" id="KW-0808">Transferase</keyword>
<gene>
    <name evidence="7" type="primary">glnD</name>
    <name evidence="10" type="ORF">FHP06_06855</name>
</gene>
<evidence type="ECO:0000259" key="8">
    <source>
        <dbReference type="PROSITE" id="PS51671"/>
    </source>
</evidence>
<dbReference type="CDD" id="cd05401">
    <property type="entry name" value="NT_GlnE_GlnD_like"/>
    <property type="match status" value="1"/>
</dbReference>
<organism evidence="10 11">
    <name type="scientific">Aeromicrobium terrae</name>
    <dbReference type="NCBI Taxonomy" id="2498846"/>
    <lineage>
        <taxon>Bacteria</taxon>
        <taxon>Bacillati</taxon>
        <taxon>Actinomycetota</taxon>
        <taxon>Actinomycetes</taxon>
        <taxon>Propionibacteriales</taxon>
        <taxon>Nocardioidaceae</taxon>
        <taxon>Aeromicrobium</taxon>
    </lineage>
</organism>
<proteinExistence type="inferred from homology"/>
<dbReference type="GO" id="GO:0008081">
    <property type="term" value="F:phosphoric diester hydrolase activity"/>
    <property type="evidence" value="ECO:0007669"/>
    <property type="project" value="UniProtKB-UniRule"/>
</dbReference>
<dbReference type="SUPFAM" id="SSF55021">
    <property type="entry name" value="ACT-like"/>
    <property type="match status" value="2"/>
</dbReference>